<evidence type="ECO:0000256" key="1">
    <source>
        <dbReference type="SAM" id="MobiDB-lite"/>
    </source>
</evidence>
<name>A0A0F7ZW87_9HYPO</name>
<dbReference type="EMBL" id="KQ030868">
    <property type="protein sequence ID" value="KJZ68542.1"/>
    <property type="molecule type" value="Genomic_DNA"/>
</dbReference>
<keyword evidence="3" id="KW-1185">Reference proteome</keyword>
<reference evidence="2 3" key="1">
    <citation type="journal article" date="2014" name="Genome Biol. Evol.">
        <title>Comparative genomics and transcriptomics analyses reveal divergent lifestyle features of nematode endoparasitic fungus Hirsutella minnesotensis.</title>
        <authorList>
            <person name="Lai Y."/>
            <person name="Liu K."/>
            <person name="Zhang X."/>
            <person name="Zhang X."/>
            <person name="Li K."/>
            <person name="Wang N."/>
            <person name="Shu C."/>
            <person name="Wu Y."/>
            <person name="Wang C."/>
            <person name="Bushley K.E."/>
            <person name="Xiang M."/>
            <person name="Liu X."/>
        </authorList>
    </citation>
    <scope>NUCLEOTIDE SEQUENCE [LARGE SCALE GENOMIC DNA]</scope>
    <source>
        <strain evidence="2 3">3608</strain>
    </source>
</reference>
<evidence type="ECO:0000313" key="2">
    <source>
        <dbReference type="EMBL" id="KJZ68542.1"/>
    </source>
</evidence>
<organism evidence="2 3">
    <name type="scientific">Hirsutella minnesotensis 3608</name>
    <dbReference type="NCBI Taxonomy" id="1043627"/>
    <lineage>
        <taxon>Eukaryota</taxon>
        <taxon>Fungi</taxon>
        <taxon>Dikarya</taxon>
        <taxon>Ascomycota</taxon>
        <taxon>Pezizomycotina</taxon>
        <taxon>Sordariomycetes</taxon>
        <taxon>Hypocreomycetidae</taxon>
        <taxon>Hypocreales</taxon>
        <taxon>Ophiocordycipitaceae</taxon>
        <taxon>Hirsutella</taxon>
    </lineage>
</organism>
<proteinExistence type="predicted"/>
<protein>
    <submittedName>
        <fullName evidence="2">Uncharacterized protein</fullName>
    </submittedName>
</protein>
<sequence>MKPVLLTLKTAHESTTVAVPDSNPSEENGPADSQGPTAWLCKPGDDRCTRDPASTEGGKLRIQTLNVMYLASNTRSDGARLAQCFLIGRINETRELFVARF</sequence>
<feature type="region of interest" description="Disordered" evidence="1">
    <location>
        <begin position="9"/>
        <end position="56"/>
    </location>
</feature>
<dbReference type="AlphaFoldDB" id="A0A0F7ZW87"/>
<dbReference type="Proteomes" id="UP000054481">
    <property type="component" value="Unassembled WGS sequence"/>
</dbReference>
<evidence type="ECO:0000313" key="3">
    <source>
        <dbReference type="Proteomes" id="UP000054481"/>
    </source>
</evidence>
<accession>A0A0F7ZW87</accession>
<feature type="compositionally biased region" description="Polar residues" evidence="1">
    <location>
        <begin position="13"/>
        <end position="26"/>
    </location>
</feature>
<gene>
    <name evidence="2" type="ORF">HIM_12070</name>
</gene>